<sequence>MITLFFNNKLSQKIILQCSSNDSIITIKKLISLKIGVCYKHIQIYKNSVMLRDSITLKDYEIHDGASLEIIF</sequence>
<proteinExistence type="predicted"/>
<dbReference type="PROSITE" id="PS50053">
    <property type="entry name" value="UBIQUITIN_2"/>
    <property type="match status" value="1"/>
</dbReference>
<evidence type="ECO:0000256" key="1">
    <source>
        <dbReference type="ARBA" id="ARBA00022786"/>
    </source>
</evidence>
<dbReference type="SUPFAM" id="SSF54236">
    <property type="entry name" value="Ubiquitin-like"/>
    <property type="match status" value="1"/>
</dbReference>
<evidence type="ECO:0000259" key="2">
    <source>
        <dbReference type="PROSITE" id="PS50053"/>
    </source>
</evidence>
<dbReference type="EMBL" id="AB996601">
    <property type="protein sequence ID" value="BAS01702.1"/>
    <property type="molecule type" value="Genomic_DNA"/>
</dbReference>
<protein>
    <submittedName>
        <fullName evidence="3">Ubiquitin-like protein modifier</fullName>
    </submittedName>
</protein>
<dbReference type="InterPro" id="IPR000626">
    <property type="entry name" value="Ubiquitin-like_dom"/>
</dbReference>
<dbReference type="PANTHER" id="PTHR13042">
    <property type="entry name" value="UBIQUITIN-LIKE PROTEIN 5"/>
    <property type="match status" value="1"/>
</dbReference>
<dbReference type="AlphaFoldDB" id="A0A0H5BLB4"/>
<reference evidence="3" key="1">
    <citation type="journal article" date="2015" name="Genome Biol. Evol.">
        <title>Nucleomorph Genome Sequences of Two Chlorarachniophytes, Amorphochlora amoebiformis and Lotharella vacuolata.</title>
        <authorList>
            <person name="Suzuki S."/>
            <person name="Shirato S."/>
            <person name="Hirakawa Y."/>
            <person name="Ishida K."/>
        </authorList>
    </citation>
    <scope>NUCLEOTIDE SEQUENCE</scope>
    <source>
        <strain evidence="3">CCMP240</strain>
    </source>
</reference>
<organism evidence="3">
    <name type="scientific">Lotharella vacuolata</name>
    <dbReference type="NCBI Taxonomy" id="74820"/>
    <lineage>
        <taxon>Eukaryota</taxon>
        <taxon>Sar</taxon>
        <taxon>Rhizaria</taxon>
        <taxon>Cercozoa</taxon>
        <taxon>Chlorarachniophyceae</taxon>
        <taxon>Lotharella</taxon>
    </lineage>
</organism>
<evidence type="ECO:0000313" key="3">
    <source>
        <dbReference type="EMBL" id="BAS01702.1"/>
    </source>
</evidence>
<feature type="domain" description="Ubiquitin-like" evidence="2">
    <location>
        <begin position="2"/>
        <end position="72"/>
    </location>
</feature>
<gene>
    <name evidence="3" type="primary">hub1</name>
</gene>
<keyword evidence="1" id="KW-0833">Ubl conjugation pathway</keyword>
<dbReference type="InterPro" id="IPR029071">
    <property type="entry name" value="Ubiquitin-like_domsf"/>
</dbReference>
<geneLocation type="nucleomorph" evidence="3"/>
<keyword evidence="3" id="KW-0542">Nucleomorph</keyword>
<dbReference type="Pfam" id="PF00240">
    <property type="entry name" value="ubiquitin"/>
    <property type="match status" value="1"/>
</dbReference>
<name>A0A0H5BLB4_9EUKA</name>
<dbReference type="SMR" id="A0A0H5BLB4"/>
<dbReference type="Gene3D" id="3.10.20.90">
    <property type="entry name" value="Phosphatidylinositol 3-kinase Catalytic Subunit, Chain A, domain 1"/>
    <property type="match status" value="1"/>
</dbReference>
<accession>A0A0H5BLB4</accession>
<dbReference type="InterPro" id="IPR039732">
    <property type="entry name" value="Hub1/Ubl5"/>
</dbReference>